<organism evidence="2 3">
    <name type="scientific">Helianthus annuus</name>
    <name type="common">Common sunflower</name>
    <dbReference type="NCBI Taxonomy" id="4232"/>
    <lineage>
        <taxon>Eukaryota</taxon>
        <taxon>Viridiplantae</taxon>
        <taxon>Streptophyta</taxon>
        <taxon>Embryophyta</taxon>
        <taxon>Tracheophyta</taxon>
        <taxon>Spermatophyta</taxon>
        <taxon>Magnoliopsida</taxon>
        <taxon>eudicotyledons</taxon>
        <taxon>Gunneridae</taxon>
        <taxon>Pentapetalae</taxon>
        <taxon>asterids</taxon>
        <taxon>campanulids</taxon>
        <taxon>Asterales</taxon>
        <taxon>Asteraceae</taxon>
        <taxon>Asteroideae</taxon>
        <taxon>Heliantheae alliance</taxon>
        <taxon>Heliantheae</taxon>
        <taxon>Helianthus</taxon>
    </lineage>
</organism>
<keyword evidence="1" id="KW-1133">Transmembrane helix</keyword>
<sequence>MYVYIIYIYILNRDHLNHFFSVFLVILLPLSIFFLVLFLKFMVLGHQYKCSDFHCIGPYFSYGSGFEGFIHAYACGTSIPTKQRQIIPTKQGC</sequence>
<proteinExistence type="predicted"/>
<reference evidence="3" key="1">
    <citation type="journal article" date="2017" name="Nature">
        <title>The sunflower genome provides insights into oil metabolism, flowering and Asterid evolution.</title>
        <authorList>
            <person name="Badouin H."/>
            <person name="Gouzy J."/>
            <person name="Grassa C.J."/>
            <person name="Murat F."/>
            <person name="Staton S.E."/>
            <person name="Cottret L."/>
            <person name="Lelandais-Briere C."/>
            <person name="Owens G.L."/>
            <person name="Carrere S."/>
            <person name="Mayjonade B."/>
            <person name="Legrand L."/>
            <person name="Gill N."/>
            <person name="Kane N.C."/>
            <person name="Bowers J.E."/>
            <person name="Hubner S."/>
            <person name="Bellec A."/>
            <person name="Berard A."/>
            <person name="Berges H."/>
            <person name="Blanchet N."/>
            <person name="Boniface M.C."/>
            <person name="Brunel D."/>
            <person name="Catrice O."/>
            <person name="Chaidir N."/>
            <person name="Claudel C."/>
            <person name="Donnadieu C."/>
            <person name="Faraut T."/>
            <person name="Fievet G."/>
            <person name="Helmstetter N."/>
            <person name="King M."/>
            <person name="Knapp S.J."/>
            <person name="Lai Z."/>
            <person name="Le Paslier M.C."/>
            <person name="Lippi Y."/>
            <person name="Lorenzon L."/>
            <person name="Mandel J.R."/>
            <person name="Marage G."/>
            <person name="Marchand G."/>
            <person name="Marquand E."/>
            <person name="Bret-Mestries E."/>
            <person name="Morien E."/>
            <person name="Nambeesan S."/>
            <person name="Nguyen T."/>
            <person name="Pegot-Espagnet P."/>
            <person name="Pouilly N."/>
            <person name="Raftis F."/>
            <person name="Sallet E."/>
            <person name="Schiex T."/>
            <person name="Thomas J."/>
            <person name="Vandecasteele C."/>
            <person name="Vares D."/>
            <person name="Vear F."/>
            <person name="Vautrin S."/>
            <person name="Crespi M."/>
            <person name="Mangin B."/>
            <person name="Burke J.M."/>
            <person name="Salse J."/>
            <person name="Munos S."/>
            <person name="Vincourt P."/>
            <person name="Rieseberg L.H."/>
            <person name="Langlade N.B."/>
        </authorList>
    </citation>
    <scope>NUCLEOTIDE SEQUENCE [LARGE SCALE GENOMIC DNA]</scope>
    <source>
        <strain evidence="3">cv. SF193</strain>
    </source>
</reference>
<feature type="transmembrane region" description="Helical" evidence="1">
    <location>
        <begin position="20"/>
        <end position="39"/>
    </location>
</feature>
<gene>
    <name evidence="2" type="ORF">HannXRQ_Chr05g0155921</name>
</gene>
<evidence type="ECO:0000313" key="2">
    <source>
        <dbReference type="EMBL" id="OTG26190.1"/>
    </source>
</evidence>
<dbReference type="InParanoid" id="A0A251US34"/>
<keyword evidence="1" id="KW-0812">Transmembrane</keyword>
<accession>A0A251US34</accession>
<name>A0A251US34_HELAN</name>
<dbReference type="AlphaFoldDB" id="A0A251US34"/>
<dbReference type="EMBL" id="CM007894">
    <property type="protein sequence ID" value="OTG26190.1"/>
    <property type="molecule type" value="Genomic_DNA"/>
</dbReference>
<protein>
    <submittedName>
        <fullName evidence="2">Uncharacterized protein</fullName>
    </submittedName>
</protein>
<keyword evidence="3" id="KW-1185">Reference proteome</keyword>
<dbReference type="Proteomes" id="UP000215914">
    <property type="component" value="Chromosome 5"/>
</dbReference>
<keyword evidence="1" id="KW-0472">Membrane</keyword>
<evidence type="ECO:0000256" key="1">
    <source>
        <dbReference type="SAM" id="Phobius"/>
    </source>
</evidence>
<evidence type="ECO:0000313" key="3">
    <source>
        <dbReference type="Proteomes" id="UP000215914"/>
    </source>
</evidence>